<feature type="non-terminal residue" evidence="2">
    <location>
        <position position="1"/>
    </location>
</feature>
<feature type="compositionally biased region" description="Basic and acidic residues" evidence="1">
    <location>
        <begin position="224"/>
        <end position="248"/>
    </location>
</feature>
<dbReference type="AlphaFoldDB" id="V4ZC05"/>
<accession>V4ZC05</accession>
<reference evidence="2" key="1">
    <citation type="submission" date="2007-03" db="EMBL/GenBank/DDBJ databases">
        <authorList>
            <person name="Paulsen I."/>
        </authorList>
    </citation>
    <scope>NUCLEOTIDE SEQUENCE</scope>
    <source>
        <strain evidence="2">VEG</strain>
    </source>
</reference>
<evidence type="ECO:0000313" key="2">
    <source>
        <dbReference type="EMBL" id="ESS29932.1"/>
    </source>
</evidence>
<protein>
    <submittedName>
        <fullName evidence="2">Rhoptry neck protein RON6</fullName>
    </submittedName>
</protein>
<dbReference type="PaxDb" id="5811-TGME49_097960"/>
<evidence type="ECO:0000256" key="1">
    <source>
        <dbReference type="SAM" id="MobiDB-lite"/>
    </source>
</evidence>
<feature type="compositionally biased region" description="Basic and acidic residues" evidence="1">
    <location>
        <begin position="318"/>
        <end position="361"/>
    </location>
</feature>
<dbReference type="Proteomes" id="UP000002226">
    <property type="component" value="Unassembled WGS sequence"/>
</dbReference>
<name>V4ZC05_TOXGV</name>
<feature type="compositionally biased region" description="Low complexity" evidence="1">
    <location>
        <begin position="270"/>
        <end position="286"/>
    </location>
</feature>
<dbReference type="VEuPathDB" id="ToxoDB:TGVEG_297960B"/>
<gene>
    <name evidence="2" type="ORF">TGVEG_297960B</name>
</gene>
<feature type="compositionally biased region" description="Basic and acidic residues" evidence="1">
    <location>
        <begin position="288"/>
        <end position="303"/>
    </location>
</feature>
<feature type="region of interest" description="Disordered" evidence="1">
    <location>
        <begin position="1"/>
        <end position="361"/>
    </location>
</feature>
<dbReference type="STRING" id="432359.V4ZC05"/>
<comment type="caution">
    <text evidence="2">The sequence shown here is derived from an EMBL/GenBank/DDBJ whole genome shotgun (WGS) entry which is preliminary data.</text>
</comment>
<proteinExistence type="predicted"/>
<dbReference type="OrthoDB" id="392870at2759"/>
<dbReference type="OMA" id="QNCTIND"/>
<evidence type="ECO:0000313" key="3">
    <source>
        <dbReference type="Proteomes" id="UP000002226"/>
    </source>
</evidence>
<sequence>EGGHEAEGGSADAHHGGDEQKEGEHERAPGEGGHEAEGGSADAHHGGDEQKEGEHERAPGEGGHEAEGGSADAHHGGDEQKEGEHERAPGEGGHEAEGGSADAHHGGDEQKEGEHERAPGEGGHEAEGGSADAHHGGDEQKEGEHERAPGEGGHEAEGGSADAHHGGDEQKEGEHERAPGEGGHEAEGGSADSHHGGDEQKERGGEGSAEEQERGSGGAWEAAVHPHEQGRVTEAEGESSRVEEEHEAGGAPVHAHLGNEGGNEVGLSLGDQKQGSGGESSSSQAGHAKTEERKSGYSHHGPETEEDTAFSHSGGGTGDERETRRSNSEQRKERTEEGGARDQPQNEKKTEEQHAQKQEEQYKRDIALSKHQEAEENRRHADVLLQHHHLGQGGPRGRTAVTSHSHMHVQDVTQHHQLQEATQMAGKLTRHLQIQNSLKLREMFLKRKEVGHLNLLKHFQDLMQAVVSRIYSKLKGAKRSLKRMYSHSRSIIKRFLHETDHKVVRPEELPSAVLTPPDEGNVLGKTTNGIVMDCPTDCNPAACDNKPVEPAQCFKYEAVAGGGGFRRCEPFADPLTATCGKGFTRCAMAAPTRGKHYQMFASPPDHPLPQPLLIQGSNLHACLRLLPVHQATRCSPESAETVEAALKDTQAVAQQPPPHVLEQAVLFENIQVPMPGSYKLCMLQYWRPPDSKPTDNVFIMGIDEIGTLDVLQQPDAETLKHVQGLHKKDSQMH</sequence>
<organism evidence="2 3">
    <name type="scientific">Toxoplasma gondii (strain ATCC 50861 / VEG)</name>
    <dbReference type="NCBI Taxonomy" id="432359"/>
    <lineage>
        <taxon>Eukaryota</taxon>
        <taxon>Sar</taxon>
        <taxon>Alveolata</taxon>
        <taxon>Apicomplexa</taxon>
        <taxon>Conoidasida</taxon>
        <taxon>Coccidia</taxon>
        <taxon>Eucoccidiorida</taxon>
        <taxon>Eimeriorina</taxon>
        <taxon>Sarcocystidae</taxon>
        <taxon>Toxoplasma</taxon>
    </lineage>
</organism>
<keyword evidence="3" id="KW-1185">Reference proteome</keyword>
<feature type="compositionally biased region" description="Basic and acidic residues" evidence="1">
    <location>
        <begin position="1"/>
        <end position="205"/>
    </location>
</feature>
<dbReference type="EMBL" id="AAYL02000273">
    <property type="protein sequence ID" value="ESS29932.1"/>
    <property type="molecule type" value="Genomic_DNA"/>
</dbReference>